<accession>A0A9W8ZQX2</accession>
<evidence type="ECO:0000256" key="1">
    <source>
        <dbReference type="SAM" id="MobiDB-lite"/>
    </source>
</evidence>
<evidence type="ECO:0000313" key="2">
    <source>
        <dbReference type="EMBL" id="KAJ4463237.1"/>
    </source>
</evidence>
<proteinExistence type="predicted"/>
<feature type="compositionally biased region" description="Basic and acidic residues" evidence="1">
    <location>
        <begin position="1"/>
        <end position="20"/>
    </location>
</feature>
<organism evidence="2 3">
    <name type="scientific">Lentinula lateritia</name>
    <dbReference type="NCBI Taxonomy" id="40482"/>
    <lineage>
        <taxon>Eukaryota</taxon>
        <taxon>Fungi</taxon>
        <taxon>Dikarya</taxon>
        <taxon>Basidiomycota</taxon>
        <taxon>Agaricomycotina</taxon>
        <taxon>Agaricomycetes</taxon>
        <taxon>Agaricomycetidae</taxon>
        <taxon>Agaricales</taxon>
        <taxon>Marasmiineae</taxon>
        <taxon>Omphalotaceae</taxon>
        <taxon>Lentinula</taxon>
    </lineage>
</organism>
<gene>
    <name evidence="2" type="ORF">C8J55DRAFT_567776</name>
</gene>
<reference evidence="2" key="2">
    <citation type="journal article" date="2023" name="Proc. Natl. Acad. Sci. U.S.A.">
        <title>A global phylogenomic analysis of the shiitake genus Lentinula.</title>
        <authorList>
            <person name="Sierra-Patev S."/>
            <person name="Min B."/>
            <person name="Naranjo-Ortiz M."/>
            <person name="Looney B."/>
            <person name="Konkel Z."/>
            <person name="Slot J.C."/>
            <person name="Sakamoto Y."/>
            <person name="Steenwyk J.L."/>
            <person name="Rokas A."/>
            <person name="Carro J."/>
            <person name="Camarero S."/>
            <person name="Ferreira P."/>
            <person name="Molpeceres G."/>
            <person name="Ruiz-Duenas F.J."/>
            <person name="Serrano A."/>
            <person name="Henrissat B."/>
            <person name="Drula E."/>
            <person name="Hughes K.W."/>
            <person name="Mata J.L."/>
            <person name="Ishikawa N.K."/>
            <person name="Vargas-Isla R."/>
            <person name="Ushijima S."/>
            <person name="Smith C.A."/>
            <person name="Donoghue J."/>
            <person name="Ahrendt S."/>
            <person name="Andreopoulos W."/>
            <person name="He G."/>
            <person name="LaButti K."/>
            <person name="Lipzen A."/>
            <person name="Ng V."/>
            <person name="Riley R."/>
            <person name="Sandor L."/>
            <person name="Barry K."/>
            <person name="Martinez A.T."/>
            <person name="Xiao Y."/>
            <person name="Gibbons J.G."/>
            <person name="Terashima K."/>
            <person name="Grigoriev I.V."/>
            <person name="Hibbett D."/>
        </authorList>
    </citation>
    <scope>NUCLEOTIDE SEQUENCE</scope>
    <source>
        <strain evidence="2">Sp2 HRB7682 ss15</strain>
    </source>
</reference>
<evidence type="ECO:0000313" key="3">
    <source>
        <dbReference type="Proteomes" id="UP001150238"/>
    </source>
</evidence>
<feature type="compositionally biased region" description="Polar residues" evidence="1">
    <location>
        <begin position="43"/>
        <end position="52"/>
    </location>
</feature>
<dbReference type="AlphaFoldDB" id="A0A9W8ZQX2"/>
<feature type="region of interest" description="Disordered" evidence="1">
    <location>
        <begin position="1"/>
        <end position="55"/>
    </location>
</feature>
<name>A0A9W8ZQX2_9AGAR</name>
<comment type="caution">
    <text evidence="2">The sequence shown here is derived from an EMBL/GenBank/DDBJ whole genome shotgun (WGS) entry which is preliminary data.</text>
</comment>
<dbReference type="EMBL" id="JANVFS010000081">
    <property type="protein sequence ID" value="KAJ4463237.1"/>
    <property type="molecule type" value="Genomic_DNA"/>
</dbReference>
<protein>
    <submittedName>
        <fullName evidence="2">Uncharacterized protein</fullName>
    </submittedName>
</protein>
<reference evidence="2" key="1">
    <citation type="submission" date="2022-08" db="EMBL/GenBank/DDBJ databases">
        <authorList>
            <consortium name="DOE Joint Genome Institute"/>
            <person name="Min B."/>
            <person name="Riley R."/>
            <person name="Sierra-Patev S."/>
            <person name="Naranjo-Ortiz M."/>
            <person name="Looney B."/>
            <person name="Konkel Z."/>
            <person name="Slot J.C."/>
            <person name="Sakamoto Y."/>
            <person name="Steenwyk J.L."/>
            <person name="Rokas A."/>
            <person name="Carro J."/>
            <person name="Camarero S."/>
            <person name="Ferreira P."/>
            <person name="Molpeceres G."/>
            <person name="Ruiz-Duenas F.J."/>
            <person name="Serrano A."/>
            <person name="Henrissat B."/>
            <person name="Drula E."/>
            <person name="Hughes K.W."/>
            <person name="Mata J.L."/>
            <person name="Ishikawa N.K."/>
            <person name="Vargas-Isla R."/>
            <person name="Ushijima S."/>
            <person name="Smith C.A."/>
            <person name="Ahrendt S."/>
            <person name="Andreopoulos W."/>
            <person name="He G."/>
            <person name="Labutti K."/>
            <person name="Lipzen A."/>
            <person name="Ng V."/>
            <person name="Sandor L."/>
            <person name="Barry K."/>
            <person name="Martinez A.T."/>
            <person name="Xiao Y."/>
            <person name="Gibbons J.G."/>
            <person name="Terashima K."/>
            <person name="Hibbett D.S."/>
            <person name="Grigoriev I.V."/>
        </authorList>
    </citation>
    <scope>NUCLEOTIDE SEQUENCE</scope>
    <source>
        <strain evidence="2">Sp2 HRB7682 ss15</strain>
    </source>
</reference>
<sequence length="119" mass="13139">MESRNIRFEEGEAHRSREFMPENNDSELRGSQPAGELEPAAPTNGSTDQQLADQEVNKQWLPGAIPDSFPALPSSELLRSCTPCNRAKVTRCLSAEDEWDSSEVINNTAVTPLVPGERE</sequence>
<dbReference type="Proteomes" id="UP001150238">
    <property type="component" value="Unassembled WGS sequence"/>
</dbReference>